<keyword evidence="2" id="KW-0808">Transferase</keyword>
<dbReference type="Gene3D" id="3.30.460.10">
    <property type="entry name" value="Beta Polymerase, domain 2"/>
    <property type="match status" value="1"/>
</dbReference>
<sequence length="248" mass="29433">MEEALDKFLESWRNNSDVVGILLTGSHAIEMNHKTSDIDIRIFVNEGFKTTKGLTEIDGFKISYLVRSHTIIENILKREFSRNSRFEATTISMGKIILEKDGILSELQKLAHHYQGSDFTKRDIDDESLKSNIYLLYNYKSYLETLEEDSPYFIYTYMLFMKISLNFYSHFLNFEIVSDLKTEKLFTNDLFRDKCNWSKFPDEEFVILWQNCISPGKINKHNLSKMFDFLQDKVIRFNIKNHTFSWQE</sequence>
<dbReference type="OrthoDB" id="1331149at2"/>
<organism evidence="2 3">
    <name type="scientific">Flavobacterium aquidurense</name>
    <dbReference type="NCBI Taxonomy" id="362413"/>
    <lineage>
        <taxon>Bacteria</taxon>
        <taxon>Pseudomonadati</taxon>
        <taxon>Bacteroidota</taxon>
        <taxon>Flavobacteriia</taxon>
        <taxon>Flavobacteriales</taxon>
        <taxon>Flavobacteriaceae</taxon>
        <taxon>Flavobacterium</taxon>
    </lineage>
</organism>
<dbReference type="STRING" id="362413.RC62_4405"/>
<comment type="caution">
    <text evidence="2">The sequence shown here is derived from an EMBL/GenBank/DDBJ whole genome shotgun (WGS) entry which is preliminary data.</text>
</comment>
<reference evidence="2 3" key="1">
    <citation type="submission" date="2014-09" db="EMBL/GenBank/DDBJ databases">
        <title>Genome sequence of Flavobacterium aquidurense RC62.</title>
        <authorList>
            <person name="Kim J.F."/>
            <person name="Kwak M.-J."/>
        </authorList>
    </citation>
    <scope>NUCLEOTIDE SEQUENCE [LARGE SCALE GENOMIC DNA]</scope>
    <source>
        <strain evidence="2 3">RC62</strain>
    </source>
</reference>
<feature type="domain" description="Polymerase nucleotidyl transferase" evidence="1">
    <location>
        <begin position="5"/>
        <end position="78"/>
    </location>
</feature>
<accession>A0A0Q0W9L7</accession>
<evidence type="ECO:0000313" key="3">
    <source>
        <dbReference type="Proteomes" id="UP000050443"/>
    </source>
</evidence>
<dbReference type="Pfam" id="PF01909">
    <property type="entry name" value="NTP_transf_2"/>
    <property type="match status" value="1"/>
</dbReference>
<dbReference type="RefSeq" id="WP_055094023.1">
    <property type="nucleotide sequence ID" value="NZ_JRLF01000009.1"/>
</dbReference>
<gene>
    <name evidence="2" type="ORF">RC62_4405</name>
</gene>
<dbReference type="PATRIC" id="fig|362413.3.peg.4323"/>
<dbReference type="InterPro" id="IPR043519">
    <property type="entry name" value="NT_sf"/>
</dbReference>
<protein>
    <submittedName>
        <fullName evidence="2">Nucleotidyltransferase domain protein</fullName>
    </submittedName>
</protein>
<evidence type="ECO:0000259" key="1">
    <source>
        <dbReference type="Pfam" id="PF01909"/>
    </source>
</evidence>
<dbReference type="EMBL" id="JRLF01000009">
    <property type="protein sequence ID" value="KQB41030.1"/>
    <property type="molecule type" value="Genomic_DNA"/>
</dbReference>
<name>A0A0Q0W9L7_9FLAO</name>
<dbReference type="AlphaFoldDB" id="A0A0Q0W9L7"/>
<evidence type="ECO:0000313" key="2">
    <source>
        <dbReference type="EMBL" id="KQB41030.1"/>
    </source>
</evidence>
<dbReference type="GO" id="GO:0016779">
    <property type="term" value="F:nucleotidyltransferase activity"/>
    <property type="evidence" value="ECO:0007669"/>
    <property type="project" value="InterPro"/>
</dbReference>
<dbReference type="Proteomes" id="UP000050443">
    <property type="component" value="Unassembled WGS sequence"/>
</dbReference>
<dbReference type="InterPro" id="IPR002934">
    <property type="entry name" value="Polymerase_NTP_transf_dom"/>
</dbReference>
<proteinExistence type="predicted"/>
<dbReference type="SUPFAM" id="SSF81301">
    <property type="entry name" value="Nucleotidyltransferase"/>
    <property type="match status" value="1"/>
</dbReference>